<comment type="caution">
    <text evidence="2">The sequence shown here is derived from an EMBL/GenBank/DDBJ whole genome shotgun (WGS) entry which is preliminary data.</text>
</comment>
<feature type="transmembrane region" description="Helical" evidence="1">
    <location>
        <begin position="183"/>
        <end position="200"/>
    </location>
</feature>
<organism evidence="2 3">
    <name type="scientific">Allocatelliglobosispora scoriae</name>
    <dbReference type="NCBI Taxonomy" id="643052"/>
    <lineage>
        <taxon>Bacteria</taxon>
        <taxon>Bacillati</taxon>
        <taxon>Actinomycetota</taxon>
        <taxon>Actinomycetes</taxon>
        <taxon>Micromonosporales</taxon>
        <taxon>Micromonosporaceae</taxon>
        <taxon>Allocatelliglobosispora</taxon>
    </lineage>
</organism>
<evidence type="ECO:0000256" key="1">
    <source>
        <dbReference type="SAM" id="Phobius"/>
    </source>
</evidence>
<dbReference type="GO" id="GO:0005886">
    <property type="term" value="C:plasma membrane"/>
    <property type="evidence" value="ECO:0007669"/>
    <property type="project" value="UniProtKB-SubCell"/>
</dbReference>
<dbReference type="EMBL" id="JACHMN010000003">
    <property type="protein sequence ID" value="MBB5873675.1"/>
    <property type="molecule type" value="Genomic_DNA"/>
</dbReference>
<dbReference type="Proteomes" id="UP000587527">
    <property type="component" value="Unassembled WGS sequence"/>
</dbReference>
<sequence>MIWISWRQFRAQALVGVIALALLAAYLVATGLEIRDSHDAYLARCHGSGDCADAMSRFLDDYRTRLLFLAALLALVPALLGMFWGAPLVAREFESGTHRLVWNQSVTRTRWLAVKLLFVGLAAMAVSGLASAALTWAASPFDEVAGDRFGTVVFGARNITPIAYAAAALALGAVVGQLVRRTVVAMAVTMLAFVILQFAVPNLVRPHLMAPGHTALPMTAEAFNQAQGLGSLGNAPVVRGLSIPDSWITETSELLTSDGRPLDAEVFDDCLMRAPKTGATGRYGDTAPCLAAHDLHVDIAYQPNDRYWAFQWIETAIYAGLSGLLAGFALWRIRRQVS</sequence>
<keyword evidence="3" id="KW-1185">Reference proteome</keyword>
<feature type="transmembrane region" description="Helical" evidence="1">
    <location>
        <begin position="111"/>
        <end position="138"/>
    </location>
</feature>
<accession>A0A841C170</accession>
<dbReference type="AlphaFoldDB" id="A0A841C170"/>
<name>A0A841C170_9ACTN</name>
<dbReference type="GO" id="GO:0140359">
    <property type="term" value="F:ABC-type transporter activity"/>
    <property type="evidence" value="ECO:0007669"/>
    <property type="project" value="InterPro"/>
</dbReference>
<evidence type="ECO:0000313" key="3">
    <source>
        <dbReference type="Proteomes" id="UP000587527"/>
    </source>
</evidence>
<proteinExistence type="predicted"/>
<feature type="transmembrane region" description="Helical" evidence="1">
    <location>
        <begin position="66"/>
        <end position="90"/>
    </location>
</feature>
<dbReference type="Pfam" id="PF12679">
    <property type="entry name" value="ABC2_membrane_2"/>
    <property type="match status" value="1"/>
</dbReference>
<reference evidence="2 3" key="1">
    <citation type="submission" date="2020-08" db="EMBL/GenBank/DDBJ databases">
        <title>Sequencing the genomes of 1000 actinobacteria strains.</title>
        <authorList>
            <person name="Klenk H.-P."/>
        </authorList>
    </citation>
    <scope>NUCLEOTIDE SEQUENCE [LARGE SCALE GENOMIC DNA]</scope>
    <source>
        <strain evidence="2 3">DSM 45362</strain>
    </source>
</reference>
<keyword evidence="1" id="KW-0812">Transmembrane</keyword>
<dbReference type="RefSeq" id="WP_184845177.1">
    <property type="nucleotide sequence ID" value="NZ_JACHMN010000003.1"/>
</dbReference>
<evidence type="ECO:0008006" key="4">
    <source>
        <dbReference type="Google" id="ProtNLM"/>
    </source>
</evidence>
<protein>
    <recommendedName>
        <fullName evidence="4">Transmembrane transport protein</fullName>
    </recommendedName>
</protein>
<evidence type="ECO:0000313" key="2">
    <source>
        <dbReference type="EMBL" id="MBB5873675.1"/>
    </source>
</evidence>
<feature type="transmembrane region" description="Helical" evidence="1">
    <location>
        <begin position="309"/>
        <end position="331"/>
    </location>
</feature>
<gene>
    <name evidence="2" type="ORF">F4553_007109</name>
</gene>
<keyword evidence="1" id="KW-1133">Transmembrane helix</keyword>
<keyword evidence="1" id="KW-0472">Membrane</keyword>
<feature type="transmembrane region" description="Helical" evidence="1">
    <location>
        <begin position="158"/>
        <end position="176"/>
    </location>
</feature>